<dbReference type="GO" id="GO:0051287">
    <property type="term" value="F:NAD binding"/>
    <property type="evidence" value="ECO:0007669"/>
    <property type="project" value="InterPro"/>
</dbReference>
<proteinExistence type="inferred from homology"/>
<dbReference type="InterPro" id="IPR000534">
    <property type="entry name" value="Semialdehyde_DH_NAD-bd"/>
</dbReference>
<evidence type="ECO:0000256" key="1">
    <source>
        <dbReference type="ARBA" id="ARBA00010584"/>
    </source>
</evidence>
<dbReference type="NCBIfam" id="NF011456">
    <property type="entry name" value="PRK14874.1"/>
    <property type="match status" value="1"/>
</dbReference>
<evidence type="ECO:0000313" key="4">
    <source>
        <dbReference type="Proteomes" id="UP000283734"/>
    </source>
</evidence>
<dbReference type="RefSeq" id="WP_119917600.1">
    <property type="nucleotide sequence ID" value="NZ_CAXGPP010000022.1"/>
</dbReference>
<dbReference type="GO" id="GO:0008652">
    <property type="term" value="P:amino acid biosynthetic process"/>
    <property type="evidence" value="ECO:0007669"/>
    <property type="project" value="InterPro"/>
</dbReference>
<dbReference type="Gene3D" id="3.40.50.720">
    <property type="entry name" value="NAD(P)-binding Rossmann-like Domain"/>
    <property type="match status" value="1"/>
</dbReference>
<dbReference type="SUPFAM" id="SSF51735">
    <property type="entry name" value="NAD(P)-binding Rossmann-fold domains"/>
    <property type="match status" value="1"/>
</dbReference>
<protein>
    <submittedName>
        <fullName evidence="3">Aspartate-semialdehyde dehydrogenase</fullName>
        <ecNumber evidence="3">1.2.1.11</ecNumber>
    </submittedName>
</protein>
<dbReference type="CDD" id="cd18129">
    <property type="entry name" value="ASADH_C_USG1_like"/>
    <property type="match status" value="1"/>
</dbReference>
<dbReference type="Pfam" id="PF02774">
    <property type="entry name" value="Semialdhyde_dhC"/>
    <property type="match status" value="1"/>
</dbReference>
<dbReference type="GO" id="GO:0004073">
    <property type="term" value="F:aspartate-semialdehyde dehydrogenase activity"/>
    <property type="evidence" value="ECO:0007669"/>
    <property type="project" value="UniProtKB-EC"/>
</dbReference>
<dbReference type="GO" id="GO:0046983">
    <property type="term" value="F:protein dimerization activity"/>
    <property type="evidence" value="ECO:0007669"/>
    <property type="project" value="InterPro"/>
</dbReference>
<sequence>MDRSVNLAIVGATGLVGEAIVKLLADRKFPVGELFVLASENGAGAKVAFGGKNLTVGLAESFDFTQVEVAIFAAGAAVSQALAEKAADSGAVVVDLSPAYRYEPDVPLLVSGVNDELLAGARERNLVACADAATVQLTRSLIPLLELGPIADVTVTQLQAASATGKAGVDQLAQQSVRLLNGLAPSEAAQAQIAFNVLPVSGQLQENGYTSEELKLMLETRRILGERVGAVTATVVRVPAFYGHAQSVTVRSIQGVSAGQALALWESQEGLEAGDSEDAQTLSPVASAEGEPCMRISRVREDMEASGYLSYFTVADNVRWGAALNAVEVVEKLIKDYL</sequence>
<dbReference type="PANTHER" id="PTHR46278:SF2">
    <property type="entry name" value="ASPARTATE-SEMIALDEHYDE DEHYDROGENASE"/>
    <property type="match status" value="1"/>
</dbReference>
<dbReference type="EMBL" id="QYYA01000001">
    <property type="protein sequence ID" value="RJG20165.1"/>
    <property type="molecule type" value="Genomic_DNA"/>
</dbReference>
<dbReference type="Gene3D" id="3.30.360.10">
    <property type="entry name" value="Dihydrodipicolinate Reductase, domain 2"/>
    <property type="match status" value="1"/>
</dbReference>
<dbReference type="EC" id="1.2.1.11" evidence="3"/>
<dbReference type="Proteomes" id="UP000283734">
    <property type="component" value="Unassembled WGS sequence"/>
</dbReference>
<evidence type="ECO:0000259" key="2">
    <source>
        <dbReference type="SMART" id="SM00859"/>
    </source>
</evidence>
<comment type="similarity">
    <text evidence="1">Belongs to the aspartate-semialdehyde dehydrogenase family.</text>
</comment>
<name>A0A418Y3R0_9GAMM</name>
<feature type="domain" description="Semialdehyde dehydrogenase NAD-binding" evidence="2">
    <location>
        <begin position="6"/>
        <end position="121"/>
    </location>
</feature>
<dbReference type="Pfam" id="PF01118">
    <property type="entry name" value="Semialdhyde_dh"/>
    <property type="match status" value="1"/>
</dbReference>
<dbReference type="SUPFAM" id="SSF55347">
    <property type="entry name" value="Glyceraldehyde-3-phosphate dehydrogenase-like, C-terminal domain"/>
    <property type="match status" value="1"/>
</dbReference>
<keyword evidence="3" id="KW-0560">Oxidoreductase</keyword>
<evidence type="ECO:0000313" key="3">
    <source>
        <dbReference type="EMBL" id="RJG20165.1"/>
    </source>
</evidence>
<dbReference type="AlphaFoldDB" id="A0A418Y3R0"/>
<dbReference type="OrthoDB" id="9805684at2"/>
<keyword evidence="4" id="KW-1185">Reference proteome</keyword>
<reference evidence="3 4" key="1">
    <citation type="submission" date="2018-09" db="EMBL/GenBank/DDBJ databases">
        <title>Alcanivorax profundi sp. nov., isolated from 1000 m-depth seawater of the Mariana Trench.</title>
        <authorList>
            <person name="Liu J."/>
        </authorList>
    </citation>
    <scope>NUCLEOTIDE SEQUENCE [LARGE SCALE GENOMIC DNA]</scope>
    <source>
        <strain evidence="3 4">MTEO17</strain>
    </source>
</reference>
<comment type="caution">
    <text evidence="3">The sequence shown here is derived from an EMBL/GenBank/DDBJ whole genome shotgun (WGS) entry which is preliminary data.</text>
</comment>
<accession>A0A418Y3R0</accession>
<dbReference type="PIRSF" id="PIRSF000148">
    <property type="entry name" value="ASA_dh"/>
    <property type="match status" value="1"/>
</dbReference>
<dbReference type="SMART" id="SM00859">
    <property type="entry name" value="Semialdhyde_dh"/>
    <property type="match status" value="1"/>
</dbReference>
<organism evidence="3 4">
    <name type="scientific">Alcanivorax profundi</name>
    <dbReference type="NCBI Taxonomy" id="2338368"/>
    <lineage>
        <taxon>Bacteria</taxon>
        <taxon>Pseudomonadati</taxon>
        <taxon>Pseudomonadota</taxon>
        <taxon>Gammaproteobacteria</taxon>
        <taxon>Oceanospirillales</taxon>
        <taxon>Alcanivoracaceae</taxon>
        <taxon>Alcanivorax</taxon>
    </lineage>
</organism>
<gene>
    <name evidence="3" type="ORF">D4A39_04925</name>
</gene>
<dbReference type="InterPro" id="IPR012280">
    <property type="entry name" value="Semialdhyde_DH_dimer_dom"/>
</dbReference>
<dbReference type="PANTHER" id="PTHR46278">
    <property type="entry name" value="DEHYDROGENASE, PUTATIVE-RELATED"/>
    <property type="match status" value="1"/>
</dbReference>
<dbReference type="InterPro" id="IPR036291">
    <property type="entry name" value="NAD(P)-bd_dom_sf"/>
</dbReference>
<dbReference type="NCBIfam" id="NF005957">
    <property type="entry name" value="PRK08040.1"/>
    <property type="match status" value="1"/>
</dbReference>